<evidence type="ECO:0000313" key="1">
    <source>
        <dbReference type="EMBL" id="QCO56632.1"/>
    </source>
</evidence>
<protein>
    <submittedName>
        <fullName evidence="1">Uncharacterized protein</fullName>
    </submittedName>
</protein>
<keyword evidence="1" id="KW-0614">Plasmid</keyword>
<name>A0A4P8EIH3_9RHOB</name>
<geneLocation type="plasmid" evidence="1 2">
    <name>unnamed1</name>
</geneLocation>
<reference evidence="1 2" key="1">
    <citation type="submission" date="2019-05" db="EMBL/GenBank/DDBJ databases">
        <title>Pseudorhodobacter turbinis sp. nov., isolated from the gut of the Korean turban shell.</title>
        <authorList>
            <person name="Jeong Y.-S."/>
            <person name="Kang W.-R."/>
            <person name="Bae J.-W."/>
        </authorList>
    </citation>
    <scope>NUCLEOTIDE SEQUENCE [LARGE SCALE GENOMIC DNA]</scope>
    <source>
        <strain evidence="1 2">S12M18</strain>
        <plasmid evidence="1 2">unnamed1</plasmid>
    </source>
</reference>
<sequence length="103" mass="10327">MRPALFPFVLYLFAALGGCGGFDQLDAIQSQPASGGAAPQLVPIEGLIAQAGPGRATASARDNVAGRAAGLRARAKAMRGPVHSPATRARLAAAVAAHPTQAN</sequence>
<dbReference type="PROSITE" id="PS51257">
    <property type="entry name" value="PROKAR_LIPOPROTEIN"/>
    <property type="match status" value="1"/>
</dbReference>
<accession>A0A4P8EIH3</accession>
<dbReference type="OrthoDB" id="7872359at2"/>
<proteinExistence type="predicted"/>
<dbReference type="KEGG" id="pseb:EOK75_12455"/>
<dbReference type="Proteomes" id="UP000298631">
    <property type="component" value="Plasmid unnamed1"/>
</dbReference>
<dbReference type="AlphaFoldDB" id="A0A4P8EIH3"/>
<gene>
    <name evidence="1" type="ORF">EOK75_12455</name>
</gene>
<dbReference type="RefSeq" id="WP_137194412.1">
    <property type="nucleotide sequence ID" value="NZ_CP039965.1"/>
</dbReference>
<keyword evidence="2" id="KW-1185">Reference proteome</keyword>
<organism evidence="1 2">
    <name type="scientific">Pseudorhodobacter turbinis</name>
    <dbReference type="NCBI Taxonomy" id="2500533"/>
    <lineage>
        <taxon>Bacteria</taxon>
        <taxon>Pseudomonadati</taxon>
        <taxon>Pseudomonadota</taxon>
        <taxon>Alphaproteobacteria</taxon>
        <taxon>Rhodobacterales</taxon>
        <taxon>Paracoccaceae</taxon>
        <taxon>Pseudorhodobacter</taxon>
    </lineage>
</organism>
<evidence type="ECO:0000313" key="2">
    <source>
        <dbReference type="Proteomes" id="UP000298631"/>
    </source>
</evidence>
<dbReference type="EMBL" id="CP039965">
    <property type="protein sequence ID" value="QCO56632.1"/>
    <property type="molecule type" value="Genomic_DNA"/>
</dbReference>